<name>A0A5Q2QEU4_9GAMM</name>
<evidence type="ECO:0000256" key="3">
    <source>
        <dbReference type="ARBA" id="ARBA00036882"/>
    </source>
</evidence>
<dbReference type="GO" id="GO:0000455">
    <property type="term" value="P:enzyme-directed rRNA pseudouridine synthesis"/>
    <property type="evidence" value="ECO:0007669"/>
    <property type="project" value="UniProtKB-ARBA"/>
</dbReference>
<dbReference type="Gene3D" id="3.10.290.10">
    <property type="entry name" value="RNA-binding S4 domain"/>
    <property type="match status" value="1"/>
</dbReference>
<dbReference type="EC" id="5.4.99.-" evidence="6"/>
<dbReference type="InterPro" id="IPR006225">
    <property type="entry name" value="PsdUridine_synth_RluC/D"/>
</dbReference>
<comment type="catalytic activity">
    <reaction evidence="3">
        <text>uridine(1911/1915/1917) in 23S rRNA = pseudouridine(1911/1915/1917) in 23S rRNA</text>
        <dbReference type="Rhea" id="RHEA:42524"/>
        <dbReference type="Rhea" id="RHEA-COMP:10097"/>
        <dbReference type="Rhea" id="RHEA-COMP:10098"/>
        <dbReference type="ChEBI" id="CHEBI:65314"/>
        <dbReference type="ChEBI" id="CHEBI:65315"/>
        <dbReference type="EC" id="5.4.99.23"/>
    </reaction>
</comment>
<evidence type="ECO:0000256" key="6">
    <source>
        <dbReference type="RuleBase" id="RU362028"/>
    </source>
</evidence>
<dbReference type="InterPro" id="IPR002942">
    <property type="entry name" value="S4_RNA-bd"/>
</dbReference>
<evidence type="ECO:0000313" key="10">
    <source>
        <dbReference type="Proteomes" id="UP000388235"/>
    </source>
</evidence>
<evidence type="ECO:0000256" key="2">
    <source>
        <dbReference type="ARBA" id="ARBA00023235"/>
    </source>
</evidence>
<accession>A0A5Q2QEU4</accession>
<reference evidence="9 10" key="1">
    <citation type="submission" date="2019-11" db="EMBL/GenBank/DDBJ databases">
        <authorList>
            <person name="Khan S.A."/>
            <person name="Jeon C.O."/>
            <person name="Chun B.H."/>
        </authorList>
    </citation>
    <scope>NUCLEOTIDE SEQUENCE [LARGE SCALE GENOMIC DNA]</scope>
    <source>
        <strain evidence="9 10">IMCC 1097</strain>
    </source>
</reference>
<dbReference type="PANTHER" id="PTHR21600:SF44">
    <property type="entry name" value="RIBOSOMAL LARGE SUBUNIT PSEUDOURIDINE SYNTHASE D"/>
    <property type="match status" value="1"/>
</dbReference>
<dbReference type="KEGG" id="llp:GH975_10060"/>
<comment type="function">
    <text evidence="6">Responsible for synthesis of pseudouridine from uracil.</text>
</comment>
<dbReference type="Pfam" id="PF01479">
    <property type="entry name" value="S4"/>
    <property type="match status" value="1"/>
</dbReference>
<dbReference type="AlphaFoldDB" id="A0A5Q2QEU4"/>
<dbReference type="InterPro" id="IPR006145">
    <property type="entry name" value="PsdUridine_synth_RsuA/RluA"/>
</dbReference>
<feature type="domain" description="RNA-binding S4" evidence="8">
    <location>
        <begin position="18"/>
        <end position="60"/>
    </location>
</feature>
<organism evidence="9 10">
    <name type="scientific">Litorivicinus lipolyticus</name>
    <dbReference type="NCBI Taxonomy" id="418701"/>
    <lineage>
        <taxon>Bacteria</taxon>
        <taxon>Pseudomonadati</taxon>
        <taxon>Pseudomonadota</taxon>
        <taxon>Gammaproteobacteria</taxon>
        <taxon>Oceanospirillales</taxon>
        <taxon>Litorivicinaceae</taxon>
        <taxon>Litorivicinus</taxon>
    </lineage>
</organism>
<dbReference type="NCBIfam" id="TIGR00005">
    <property type="entry name" value="rluA_subfam"/>
    <property type="match status" value="1"/>
</dbReference>
<gene>
    <name evidence="9" type="primary">rluD</name>
    <name evidence="9" type="ORF">GH975_10060</name>
</gene>
<dbReference type="CDD" id="cd02869">
    <property type="entry name" value="PseudoU_synth_RluA_like"/>
    <property type="match status" value="1"/>
</dbReference>
<dbReference type="RefSeq" id="WP_153714394.1">
    <property type="nucleotide sequence ID" value="NZ_CP045871.1"/>
</dbReference>
<dbReference type="Proteomes" id="UP000388235">
    <property type="component" value="Chromosome"/>
</dbReference>
<feature type="active site" evidence="4">
    <location>
        <position position="137"/>
    </location>
</feature>
<proteinExistence type="inferred from homology"/>
<dbReference type="GO" id="GO:0003723">
    <property type="term" value="F:RNA binding"/>
    <property type="evidence" value="ECO:0007669"/>
    <property type="project" value="UniProtKB-KW"/>
</dbReference>
<protein>
    <recommendedName>
        <fullName evidence="6">Pseudouridine synthase</fullName>
        <ecNumber evidence="6">5.4.99.-</ecNumber>
    </recommendedName>
</protein>
<feature type="domain" description="Pseudouridine synthase RsuA/RluA-like" evidence="7">
    <location>
        <begin position="90"/>
        <end position="240"/>
    </location>
</feature>
<dbReference type="SUPFAM" id="SSF55174">
    <property type="entry name" value="Alpha-L RNA-binding motif"/>
    <property type="match status" value="1"/>
</dbReference>
<comment type="similarity">
    <text evidence="1 6">Belongs to the pseudouridine synthase RluA family.</text>
</comment>
<dbReference type="PROSITE" id="PS50889">
    <property type="entry name" value="S4"/>
    <property type="match status" value="1"/>
</dbReference>
<evidence type="ECO:0000256" key="1">
    <source>
        <dbReference type="ARBA" id="ARBA00010876"/>
    </source>
</evidence>
<sequence length="313" mass="34851">MQSQGLEKTVSLELAGARVDAAAAQLFPDYSRARITAWIREGRMTVDGEILKPKVKVFEGQVMVLTPGDEPQVNWGPQDIPIPVLYEDDDLIIVDKPVNMVVHPGAGNHDGTLVNGLMFRYPELAALPRAGIVHRIDKDTTGLLAVARSERAHKSLTEQLQDRSLGREYWCIALGQIRTPGKVEARVGRHSGHRTRMAVTPNGRESLTYYRIEARFPGATELKVTLATGRTHQIRVHMAHINHPLLGDPLYGGNRLLPMTLSEEFRQAQQGLGRQALHAQRLKMKHPADGRDIEWTSPLPDDLARLRALLHAL</sequence>
<keyword evidence="2 6" id="KW-0413">Isomerase</keyword>
<dbReference type="Gene3D" id="3.30.2350.10">
    <property type="entry name" value="Pseudouridine synthase"/>
    <property type="match status" value="1"/>
</dbReference>
<dbReference type="Pfam" id="PF00849">
    <property type="entry name" value="PseudoU_synth_2"/>
    <property type="match status" value="1"/>
</dbReference>
<evidence type="ECO:0000259" key="7">
    <source>
        <dbReference type="Pfam" id="PF00849"/>
    </source>
</evidence>
<dbReference type="GO" id="GO:0160140">
    <property type="term" value="F:23S rRNA pseudouridine(1911/1915/1917) synthase activity"/>
    <property type="evidence" value="ECO:0007669"/>
    <property type="project" value="UniProtKB-EC"/>
</dbReference>
<dbReference type="PANTHER" id="PTHR21600">
    <property type="entry name" value="MITOCHONDRIAL RNA PSEUDOURIDINE SYNTHASE"/>
    <property type="match status" value="1"/>
</dbReference>
<dbReference type="OrthoDB" id="9807829at2"/>
<dbReference type="InterPro" id="IPR036986">
    <property type="entry name" value="S4_RNA-bd_sf"/>
</dbReference>
<dbReference type="NCBIfam" id="NF008385">
    <property type="entry name" value="PRK11180.1"/>
    <property type="match status" value="1"/>
</dbReference>
<dbReference type="InterPro" id="IPR020103">
    <property type="entry name" value="PsdUridine_synth_cat_dom_sf"/>
</dbReference>
<dbReference type="CDD" id="cd00165">
    <property type="entry name" value="S4"/>
    <property type="match status" value="1"/>
</dbReference>
<dbReference type="InterPro" id="IPR050188">
    <property type="entry name" value="RluA_PseudoU_synthase"/>
</dbReference>
<keyword evidence="10" id="KW-1185">Reference proteome</keyword>
<comment type="catalytic activity">
    <reaction evidence="6">
        <text>a uridine in RNA = a pseudouridine in RNA</text>
        <dbReference type="Rhea" id="RHEA:48348"/>
        <dbReference type="Rhea" id="RHEA-COMP:12068"/>
        <dbReference type="Rhea" id="RHEA-COMP:12069"/>
        <dbReference type="ChEBI" id="CHEBI:65314"/>
        <dbReference type="ChEBI" id="CHEBI:65315"/>
    </reaction>
</comment>
<keyword evidence="5" id="KW-0694">RNA-binding</keyword>
<dbReference type="SUPFAM" id="SSF55120">
    <property type="entry name" value="Pseudouridine synthase"/>
    <property type="match status" value="1"/>
</dbReference>
<dbReference type="EMBL" id="CP045871">
    <property type="protein sequence ID" value="QGG80891.1"/>
    <property type="molecule type" value="Genomic_DNA"/>
</dbReference>
<evidence type="ECO:0000259" key="8">
    <source>
        <dbReference type="Pfam" id="PF01479"/>
    </source>
</evidence>
<evidence type="ECO:0000313" key="9">
    <source>
        <dbReference type="EMBL" id="QGG80891.1"/>
    </source>
</evidence>
<evidence type="ECO:0000256" key="5">
    <source>
        <dbReference type="PROSITE-ProRule" id="PRU00182"/>
    </source>
</evidence>
<evidence type="ECO:0000256" key="4">
    <source>
        <dbReference type="PIRSR" id="PIRSR606225-1"/>
    </source>
</evidence>